<organism evidence="10 11">
    <name type="scientific">Caenispirillum bisanense</name>
    <dbReference type="NCBI Taxonomy" id="414052"/>
    <lineage>
        <taxon>Bacteria</taxon>
        <taxon>Pseudomonadati</taxon>
        <taxon>Pseudomonadota</taxon>
        <taxon>Alphaproteobacteria</taxon>
        <taxon>Rhodospirillales</taxon>
        <taxon>Novispirillaceae</taxon>
        <taxon>Caenispirillum</taxon>
    </lineage>
</organism>
<dbReference type="AlphaFoldDB" id="A0A286GVK8"/>
<dbReference type="Proteomes" id="UP000219621">
    <property type="component" value="Unassembled WGS sequence"/>
</dbReference>
<evidence type="ECO:0000256" key="4">
    <source>
        <dbReference type="ARBA" id="ARBA00022692"/>
    </source>
</evidence>
<keyword evidence="2" id="KW-0813">Transport</keyword>
<feature type="transmembrane region" description="Helical" evidence="9">
    <location>
        <begin position="263"/>
        <end position="282"/>
    </location>
</feature>
<dbReference type="EMBL" id="OCNJ01000009">
    <property type="protein sequence ID" value="SOD99568.1"/>
    <property type="molecule type" value="Genomic_DNA"/>
</dbReference>
<dbReference type="InterPro" id="IPR052157">
    <property type="entry name" value="BCAA_transport_permease"/>
</dbReference>
<evidence type="ECO:0000256" key="9">
    <source>
        <dbReference type="SAM" id="Phobius"/>
    </source>
</evidence>
<accession>A0A286GVK8</accession>
<feature type="transmembrane region" description="Helical" evidence="9">
    <location>
        <begin position="143"/>
        <end position="160"/>
    </location>
</feature>
<evidence type="ECO:0000256" key="3">
    <source>
        <dbReference type="ARBA" id="ARBA00022475"/>
    </source>
</evidence>
<feature type="transmembrane region" description="Helical" evidence="9">
    <location>
        <begin position="227"/>
        <end position="251"/>
    </location>
</feature>
<evidence type="ECO:0000256" key="7">
    <source>
        <dbReference type="ARBA" id="ARBA00023136"/>
    </source>
</evidence>
<dbReference type="CDD" id="cd06582">
    <property type="entry name" value="TM_PBP1_LivH_like"/>
    <property type="match status" value="1"/>
</dbReference>
<feature type="transmembrane region" description="Helical" evidence="9">
    <location>
        <begin position="35"/>
        <end position="52"/>
    </location>
</feature>
<keyword evidence="7 9" id="KW-0472">Membrane</keyword>
<evidence type="ECO:0000256" key="1">
    <source>
        <dbReference type="ARBA" id="ARBA00004651"/>
    </source>
</evidence>
<dbReference type="RefSeq" id="WP_097280733.1">
    <property type="nucleotide sequence ID" value="NZ_OCNJ01000009.1"/>
</dbReference>
<keyword evidence="3" id="KW-1003">Cell membrane</keyword>
<evidence type="ECO:0000256" key="5">
    <source>
        <dbReference type="ARBA" id="ARBA00022970"/>
    </source>
</evidence>
<dbReference type="OrthoDB" id="9778908at2"/>
<gene>
    <name evidence="10" type="ORF">SAMN05421508_10967</name>
</gene>
<proteinExistence type="inferred from homology"/>
<feature type="transmembrane region" description="Helical" evidence="9">
    <location>
        <begin position="96"/>
        <end position="116"/>
    </location>
</feature>
<dbReference type="PANTHER" id="PTHR11795">
    <property type="entry name" value="BRANCHED-CHAIN AMINO ACID TRANSPORT SYSTEM PERMEASE PROTEIN LIVH"/>
    <property type="match status" value="1"/>
</dbReference>
<evidence type="ECO:0000256" key="8">
    <source>
        <dbReference type="ARBA" id="ARBA00037998"/>
    </source>
</evidence>
<dbReference type="GO" id="GO:0006865">
    <property type="term" value="P:amino acid transport"/>
    <property type="evidence" value="ECO:0007669"/>
    <property type="project" value="UniProtKB-KW"/>
</dbReference>
<name>A0A286GVK8_9PROT</name>
<keyword evidence="11" id="KW-1185">Reference proteome</keyword>
<keyword evidence="4 9" id="KW-0812">Transmembrane</keyword>
<dbReference type="GO" id="GO:0022857">
    <property type="term" value="F:transmembrane transporter activity"/>
    <property type="evidence" value="ECO:0007669"/>
    <property type="project" value="InterPro"/>
</dbReference>
<protein>
    <submittedName>
        <fullName evidence="10">Amino acid/amide ABC transporter membrane protein 1, HAAT family</fullName>
    </submittedName>
</protein>
<evidence type="ECO:0000313" key="11">
    <source>
        <dbReference type="Proteomes" id="UP000219621"/>
    </source>
</evidence>
<evidence type="ECO:0000313" key="10">
    <source>
        <dbReference type="EMBL" id="SOD99568.1"/>
    </source>
</evidence>
<feature type="transmembrane region" description="Helical" evidence="9">
    <location>
        <begin position="64"/>
        <end position="84"/>
    </location>
</feature>
<dbReference type="PANTHER" id="PTHR11795:SF445">
    <property type="entry name" value="AMINO ACID ABC TRANSPORTER PERMEASE PROTEIN"/>
    <property type="match status" value="1"/>
</dbReference>
<feature type="transmembrane region" description="Helical" evidence="9">
    <location>
        <begin position="191"/>
        <end position="215"/>
    </location>
</feature>
<feature type="transmembrane region" description="Helical" evidence="9">
    <location>
        <begin position="6"/>
        <end position="28"/>
    </location>
</feature>
<keyword evidence="5" id="KW-0029">Amino-acid transport</keyword>
<reference evidence="10 11" key="1">
    <citation type="submission" date="2017-09" db="EMBL/GenBank/DDBJ databases">
        <authorList>
            <person name="Ehlers B."/>
            <person name="Leendertz F.H."/>
        </authorList>
    </citation>
    <scope>NUCLEOTIDE SEQUENCE [LARGE SCALE GENOMIC DNA]</scope>
    <source>
        <strain evidence="10 11">USBA 140</strain>
    </source>
</reference>
<dbReference type="Pfam" id="PF02653">
    <property type="entry name" value="BPD_transp_2"/>
    <property type="match status" value="1"/>
</dbReference>
<sequence length="291" mass="30877">MFELTLQAVYSGLLAGGWYAMVALGLALVFGTMRIINLAHGELVLLAAYVAFEMERSFGLNPIAAIPVALVVVGLTALLVYFLIGRIRHDRELNSLILTFGIAIVLTNVILMTWSADIRSTSVGWFMDGAVIADTLFSMNSEVLFFGAGVALVGGTYWWLNHTWHGRALRAVSSNRNAAMLMGVNPARVEAMSFVVSAVLATVSGVALYTASVVFPALGHGLTIKAFVITVLAGLGSVPGVLLGAVILGVGETMTATFAKPSLQELTGMVIFLLILFLRPSGLFGRKVVGK</sequence>
<comment type="subcellular location">
    <subcellularLocation>
        <location evidence="1">Cell membrane</location>
        <topology evidence="1">Multi-pass membrane protein</topology>
    </subcellularLocation>
</comment>
<evidence type="ECO:0000256" key="6">
    <source>
        <dbReference type="ARBA" id="ARBA00022989"/>
    </source>
</evidence>
<dbReference type="GO" id="GO:0005886">
    <property type="term" value="C:plasma membrane"/>
    <property type="evidence" value="ECO:0007669"/>
    <property type="project" value="UniProtKB-SubCell"/>
</dbReference>
<evidence type="ECO:0000256" key="2">
    <source>
        <dbReference type="ARBA" id="ARBA00022448"/>
    </source>
</evidence>
<comment type="similarity">
    <text evidence="8">Belongs to the binding-protein-dependent transport system permease family. LivHM subfamily.</text>
</comment>
<dbReference type="InterPro" id="IPR001851">
    <property type="entry name" value="ABC_transp_permease"/>
</dbReference>
<keyword evidence="6 9" id="KW-1133">Transmembrane helix</keyword>